<feature type="region of interest" description="Disordered" evidence="1">
    <location>
        <begin position="79"/>
        <end position="128"/>
    </location>
</feature>
<comment type="caution">
    <text evidence="2">The sequence shown here is derived from an EMBL/GenBank/DDBJ whole genome shotgun (WGS) entry which is preliminary data.</text>
</comment>
<dbReference type="Proteomes" id="UP000690515">
    <property type="component" value="Unassembled WGS sequence"/>
</dbReference>
<protein>
    <recommendedName>
        <fullName evidence="4">MobC</fullName>
    </recommendedName>
</protein>
<dbReference type="EMBL" id="JAGSOY010000300">
    <property type="protein sequence ID" value="MBU2714466.1"/>
    <property type="molecule type" value="Genomic_DNA"/>
</dbReference>
<reference evidence="2 3" key="1">
    <citation type="submission" date="2021-04" db="EMBL/GenBank/DDBJ databases">
        <authorList>
            <person name="Pira H."/>
            <person name="Risdian C."/>
            <person name="Wink J."/>
        </authorList>
    </citation>
    <scope>NUCLEOTIDE SEQUENCE [LARGE SCALE GENOMIC DNA]</scope>
    <source>
        <strain evidence="2 3">WH53</strain>
    </source>
</reference>
<name>A0ABS5ZLU1_9GAMM</name>
<proteinExistence type="predicted"/>
<feature type="compositionally biased region" description="Polar residues" evidence="1">
    <location>
        <begin position="91"/>
        <end position="102"/>
    </location>
</feature>
<evidence type="ECO:0008006" key="4">
    <source>
        <dbReference type="Google" id="ProtNLM"/>
    </source>
</evidence>
<accession>A0ABS5ZLU1</accession>
<dbReference type="RefSeq" id="WP_215822746.1">
    <property type="nucleotide sequence ID" value="NZ_JAGSOY010000300.1"/>
</dbReference>
<evidence type="ECO:0000256" key="1">
    <source>
        <dbReference type="SAM" id="MobiDB-lite"/>
    </source>
</evidence>
<evidence type="ECO:0000313" key="2">
    <source>
        <dbReference type="EMBL" id="MBU2714466.1"/>
    </source>
</evidence>
<organism evidence="2 3">
    <name type="scientific">Zooshikella harenae</name>
    <dbReference type="NCBI Taxonomy" id="2827238"/>
    <lineage>
        <taxon>Bacteria</taxon>
        <taxon>Pseudomonadati</taxon>
        <taxon>Pseudomonadota</taxon>
        <taxon>Gammaproteobacteria</taxon>
        <taxon>Oceanospirillales</taxon>
        <taxon>Zooshikellaceae</taxon>
        <taxon>Zooshikella</taxon>
    </lineage>
</organism>
<sequence>MKFTLNDINELKKELSELQEPEKQAISSNEAIKMMIDEITDLQKQGFKLRDIYQLIKKKGFIDISERTFNQYVFAAKREKPKKTKARTKPETTSVPKVSKNNKSTDKAIKSTVSAPKQTDTTKPVADDTLTSRISSSFTLKEDSADI</sequence>
<gene>
    <name evidence="2" type="ORF">KCG35_25785</name>
</gene>
<feature type="compositionally biased region" description="Polar residues" evidence="1">
    <location>
        <begin position="111"/>
        <end position="122"/>
    </location>
</feature>
<evidence type="ECO:0000313" key="3">
    <source>
        <dbReference type="Proteomes" id="UP000690515"/>
    </source>
</evidence>
<keyword evidence="3" id="KW-1185">Reference proteome</keyword>